<feature type="domain" description="IBB" evidence="6">
    <location>
        <begin position="1"/>
        <end position="48"/>
    </location>
</feature>
<feature type="repeat" description="ARM" evidence="4">
    <location>
        <begin position="158"/>
        <end position="185"/>
    </location>
</feature>
<keyword evidence="7" id="KW-1185">Reference proteome</keyword>
<name>A0A915EC40_9BILA</name>
<dbReference type="Proteomes" id="UP000887574">
    <property type="component" value="Unplaced"/>
</dbReference>
<accession>A0A915EC40</accession>
<dbReference type="Pfam" id="PF00514">
    <property type="entry name" value="Arm"/>
    <property type="match status" value="1"/>
</dbReference>
<keyword evidence="3" id="KW-0653">Protein transport</keyword>
<dbReference type="PANTHER" id="PTHR23316">
    <property type="entry name" value="IMPORTIN ALPHA"/>
    <property type="match status" value="1"/>
</dbReference>
<dbReference type="GO" id="GO:0061608">
    <property type="term" value="F:nuclear import signal receptor activity"/>
    <property type="evidence" value="ECO:0007669"/>
    <property type="project" value="InterPro"/>
</dbReference>
<dbReference type="PROSITE" id="PS50176">
    <property type="entry name" value="ARM_REPEAT"/>
    <property type="match status" value="1"/>
</dbReference>
<dbReference type="SUPFAM" id="SSF48371">
    <property type="entry name" value="ARM repeat"/>
    <property type="match status" value="1"/>
</dbReference>
<evidence type="ECO:0000259" key="6">
    <source>
        <dbReference type="PROSITE" id="PS51214"/>
    </source>
</evidence>
<dbReference type="GO" id="GO:0006606">
    <property type="term" value="P:protein import into nucleus"/>
    <property type="evidence" value="ECO:0007669"/>
    <property type="project" value="InterPro"/>
</dbReference>
<dbReference type="InterPro" id="IPR000225">
    <property type="entry name" value="Armadillo"/>
</dbReference>
<evidence type="ECO:0000256" key="5">
    <source>
        <dbReference type="PROSITE-ProRule" id="PRU00561"/>
    </source>
</evidence>
<evidence type="ECO:0000256" key="3">
    <source>
        <dbReference type="ARBA" id="ARBA00022927"/>
    </source>
</evidence>
<evidence type="ECO:0000256" key="4">
    <source>
        <dbReference type="PROSITE-ProRule" id="PRU00259"/>
    </source>
</evidence>
<dbReference type="InterPro" id="IPR002652">
    <property type="entry name" value="Importin-a_IBB"/>
</dbReference>
<dbReference type="PROSITE" id="PS51214">
    <property type="entry name" value="IBB"/>
    <property type="match status" value="1"/>
</dbReference>
<sequence length="236" mass="26173">MQRQYKNAGKDAETLRKNRVDQVVMLRKEKRDDVMAKKRNIMLDEDLLQESHVVGENNSPSDLVLRAQSSDPEVQFKAVVDVRKLLSSGRSPPMDGLIAAGMLPILVRCLESSDPKLHWKLLGLSPSLFFSLIGSHSVNVFSMASGTSEQTLAVVGAGAVPLFIELLKSPSHEVSEQAVWALGNIIGMVLTFRDYCLNLGVLPSLLITSLLQLQWNFLRNVLGASQYLPQQKPFDF</sequence>
<evidence type="ECO:0000256" key="2">
    <source>
        <dbReference type="ARBA" id="ARBA00022448"/>
    </source>
</evidence>
<dbReference type="Pfam" id="PF01749">
    <property type="entry name" value="IBB"/>
    <property type="match status" value="1"/>
</dbReference>
<protein>
    <submittedName>
        <fullName evidence="8">IBB domain-containing protein</fullName>
    </submittedName>
</protein>
<dbReference type="WBParaSite" id="jg51">
    <property type="protein sequence ID" value="jg51"/>
    <property type="gene ID" value="jg51"/>
</dbReference>
<reference evidence="8" key="1">
    <citation type="submission" date="2022-11" db="UniProtKB">
        <authorList>
            <consortium name="WormBaseParasite"/>
        </authorList>
    </citation>
    <scope>IDENTIFICATION</scope>
</reference>
<dbReference type="AlphaFoldDB" id="A0A915EC40"/>
<dbReference type="InterPro" id="IPR016024">
    <property type="entry name" value="ARM-type_fold"/>
</dbReference>
<evidence type="ECO:0000313" key="7">
    <source>
        <dbReference type="Proteomes" id="UP000887574"/>
    </source>
</evidence>
<dbReference type="Gene3D" id="1.25.10.10">
    <property type="entry name" value="Leucine-rich Repeat Variant"/>
    <property type="match status" value="1"/>
</dbReference>
<dbReference type="InterPro" id="IPR036975">
    <property type="entry name" value="Importin-a_IBB_sf"/>
</dbReference>
<dbReference type="InterPro" id="IPR011989">
    <property type="entry name" value="ARM-like"/>
</dbReference>
<dbReference type="SMART" id="SM00185">
    <property type="entry name" value="ARM"/>
    <property type="match status" value="1"/>
</dbReference>
<comment type="similarity">
    <text evidence="1">Belongs to the importin alpha family.</text>
</comment>
<evidence type="ECO:0000256" key="1">
    <source>
        <dbReference type="ARBA" id="ARBA00010394"/>
    </source>
</evidence>
<keyword evidence="2 5" id="KW-0813">Transport</keyword>
<dbReference type="Gene3D" id="1.20.5.690">
    <property type="entry name" value="Importin-alpha, importin-beta-binding domain"/>
    <property type="match status" value="1"/>
</dbReference>
<proteinExistence type="inferred from homology"/>
<evidence type="ECO:0000313" key="8">
    <source>
        <dbReference type="WBParaSite" id="jg51"/>
    </source>
</evidence>
<organism evidence="7 8">
    <name type="scientific">Ditylenchus dipsaci</name>
    <dbReference type="NCBI Taxonomy" id="166011"/>
    <lineage>
        <taxon>Eukaryota</taxon>
        <taxon>Metazoa</taxon>
        <taxon>Ecdysozoa</taxon>
        <taxon>Nematoda</taxon>
        <taxon>Chromadorea</taxon>
        <taxon>Rhabditida</taxon>
        <taxon>Tylenchina</taxon>
        <taxon>Tylenchomorpha</taxon>
        <taxon>Sphaerularioidea</taxon>
        <taxon>Anguinidae</taxon>
        <taxon>Anguininae</taxon>
        <taxon>Ditylenchus</taxon>
    </lineage>
</organism>